<dbReference type="EMBL" id="JARBJD010000380">
    <property type="protein sequence ID" value="KAK2942842.1"/>
    <property type="molecule type" value="Genomic_DNA"/>
</dbReference>
<reference evidence="1 2" key="1">
    <citation type="journal article" date="2022" name="bioRxiv">
        <title>Genomics of Preaxostyla Flagellates Illuminates Evolutionary Transitions and the Path Towards Mitochondrial Loss.</title>
        <authorList>
            <person name="Novak L.V.F."/>
            <person name="Treitli S.C."/>
            <person name="Pyrih J."/>
            <person name="Halakuc P."/>
            <person name="Pipaliya S.V."/>
            <person name="Vacek V."/>
            <person name="Brzon O."/>
            <person name="Soukal P."/>
            <person name="Eme L."/>
            <person name="Dacks J.B."/>
            <person name="Karnkowska A."/>
            <person name="Elias M."/>
            <person name="Hampl V."/>
        </authorList>
    </citation>
    <scope>NUCLEOTIDE SEQUENCE [LARGE SCALE GENOMIC DNA]</scope>
    <source>
        <strain evidence="1">NAU3</strain>
        <tissue evidence="1">Gut</tissue>
    </source>
</reference>
<protein>
    <submittedName>
        <fullName evidence="1">Uncharacterized protein</fullName>
    </submittedName>
</protein>
<name>A0ABQ9WTM0_9EUKA</name>
<proteinExistence type="predicted"/>
<gene>
    <name evidence="1" type="ORF">BLNAU_22256</name>
</gene>
<evidence type="ECO:0000313" key="1">
    <source>
        <dbReference type="EMBL" id="KAK2942842.1"/>
    </source>
</evidence>
<dbReference type="Proteomes" id="UP001281761">
    <property type="component" value="Unassembled WGS sequence"/>
</dbReference>
<evidence type="ECO:0000313" key="2">
    <source>
        <dbReference type="Proteomes" id="UP001281761"/>
    </source>
</evidence>
<keyword evidence="2" id="KW-1185">Reference proteome</keyword>
<organism evidence="1 2">
    <name type="scientific">Blattamonas nauphoetae</name>
    <dbReference type="NCBI Taxonomy" id="2049346"/>
    <lineage>
        <taxon>Eukaryota</taxon>
        <taxon>Metamonada</taxon>
        <taxon>Preaxostyla</taxon>
        <taxon>Oxymonadida</taxon>
        <taxon>Blattamonas</taxon>
    </lineage>
</organism>
<sequence>MDPTNTAGIPLLHYLICSLRENQEELTDLLRTLRLLKRLSRYVVVVCEKAIQYKIDIGIQACLNTSSSVLSIFGQLVALSAEYQQYLVISGIYPLIGLLFGRIVSIVTSGWDSIGAEYLEADTQSFLAACDSPAAVLDPHLALLEAIRTTLFSLPPTKQQYRCDEMKQSLEYKPFINQILTTQPGVAKAADTMMHSSLFFLSNCFSVSDRHSEIVLASLFPDMEDMDAKRKVCQCLHDIIPHETKSSLIETMHCIYFLASGSLDLQCVLIESGALVQAWNARRCFVGSAMEYLVDSIIAIQKQDDQNVQSVGVLQEWMMDDTFQRELFEMSVSVNETSQNRQEAKRLMDYLDTLNR</sequence>
<comment type="caution">
    <text evidence="1">The sequence shown here is derived from an EMBL/GenBank/DDBJ whole genome shotgun (WGS) entry which is preliminary data.</text>
</comment>
<accession>A0ABQ9WTM0</accession>